<evidence type="ECO:0000313" key="3">
    <source>
        <dbReference type="Proteomes" id="UP000003416"/>
    </source>
</evidence>
<feature type="transmembrane region" description="Helical" evidence="1">
    <location>
        <begin position="12"/>
        <end position="36"/>
    </location>
</feature>
<evidence type="ECO:0000256" key="1">
    <source>
        <dbReference type="SAM" id="Phobius"/>
    </source>
</evidence>
<dbReference type="AlphaFoldDB" id="F3PN72"/>
<reference evidence="2 3" key="1">
    <citation type="submission" date="2011-02" db="EMBL/GenBank/DDBJ databases">
        <authorList>
            <person name="Weinstock G."/>
            <person name="Sodergren E."/>
            <person name="Clifton S."/>
            <person name="Fulton L."/>
            <person name="Fulton B."/>
            <person name="Courtney L."/>
            <person name="Fronick C."/>
            <person name="Harrison M."/>
            <person name="Strong C."/>
            <person name="Farmer C."/>
            <person name="Delahaunty K."/>
            <person name="Markovic C."/>
            <person name="Hall O."/>
            <person name="Minx P."/>
            <person name="Tomlinson C."/>
            <person name="Mitreva M."/>
            <person name="Hou S."/>
            <person name="Chen J."/>
            <person name="Wollam A."/>
            <person name="Pepin K.H."/>
            <person name="Johnson M."/>
            <person name="Bhonagiri V."/>
            <person name="Zhang X."/>
            <person name="Suruliraj S."/>
            <person name="Warren W."/>
            <person name="Chinwalla A."/>
            <person name="Mardis E.R."/>
            <person name="Wilson R.K."/>
        </authorList>
    </citation>
    <scope>NUCLEOTIDE SEQUENCE [LARGE SCALE GENOMIC DNA]</scope>
    <source>
        <strain evidence="2 3">YIT 12057</strain>
    </source>
</reference>
<evidence type="ECO:0000313" key="2">
    <source>
        <dbReference type="EMBL" id="EGF59864.1"/>
    </source>
</evidence>
<dbReference type="EMBL" id="AFBN01000004">
    <property type="protein sequence ID" value="EGF59864.1"/>
    <property type="molecule type" value="Genomic_DNA"/>
</dbReference>
<dbReference type="HOGENOM" id="CLU_120341_0_0_10"/>
<organism evidence="2 3">
    <name type="scientific">Bacteroides fluxus YIT 12057</name>
    <dbReference type="NCBI Taxonomy" id="763034"/>
    <lineage>
        <taxon>Bacteria</taxon>
        <taxon>Pseudomonadati</taxon>
        <taxon>Bacteroidota</taxon>
        <taxon>Bacteroidia</taxon>
        <taxon>Bacteroidales</taxon>
        <taxon>Bacteroidaceae</taxon>
        <taxon>Bacteroides</taxon>
    </lineage>
</organism>
<sequence>MVKNRQSIYQLISMQLLVVFLMLILNLFINAIYWEHRGTNKLRLKMKTFRLIGMALLAVVMCVNFASCSSDDDEKEISASLEGTWYYDYGEGWELYNGNKEPWSTDPDPYNPNDRDASTKMEIKKVGENQYSISTYYYDNGAWQYSESETITLNGKSFKYDGENCTILTLTSKTLIYEVVEPNGEYYDKYTYIKM</sequence>
<keyword evidence="1" id="KW-1133">Transmembrane helix</keyword>
<keyword evidence="1" id="KW-0472">Membrane</keyword>
<gene>
    <name evidence="2" type="ORF">HMPREF9446_00158</name>
</gene>
<protein>
    <submittedName>
        <fullName evidence="2">Conserved domain protein</fullName>
    </submittedName>
</protein>
<name>F3PN72_9BACE</name>
<comment type="caution">
    <text evidence="2">The sequence shown here is derived from an EMBL/GenBank/DDBJ whole genome shotgun (WGS) entry which is preliminary data.</text>
</comment>
<keyword evidence="1" id="KW-0812">Transmembrane</keyword>
<dbReference type="Proteomes" id="UP000003416">
    <property type="component" value="Unassembled WGS sequence"/>
</dbReference>
<keyword evidence="3" id="KW-1185">Reference proteome</keyword>
<feature type="transmembrane region" description="Helical" evidence="1">
    <location>
        <begin position="48"/>
        <end position="66"/>
    </location>
</feature>
<accession>F3PN72</accession>
<proteinExistence type="predicted"/>
<dbReference type="eggNOG" id="ENOG5031AAX">
    <property type="taxonomic scope" value="Bacteria"/>
</dbReference>